<dbReference type="SUPFAM" id="SSF56281">
    <property type="entry name" value="Metallo-hydrolase/oxidoreductase"/>
    <property type="match status" value="1"/>
</dbReference>
<dbReference type="InterPro" id="IPR041516">
    <property type="entry name" value="LACTB2_WH"/>
</dbReference>
<dbReference type="PANTHER" id="PTHR23131:SF0">
    <property type="entry name" value="ENDORIBONUCLEASE LACTB2"/>
    <property type="match status" value="1"/>
</dbReference>
<evidence type="ECO:0000313" key="3">
    <source>
        <dbReference type="Proteomes" id="UP000318590"/>
    </source>
</evidence>
<dbReference type="RefSeq" id="WP_142833148.1">
    <property type="nucleotide sequence ID" value="NZ_VFSV01000003.1"/>
</dbReference>
<keyword evidence="3" id="KW-1185">Reference proteome</keyword>
<dbReference type="InterPro" id="IPR036388">
    <property type="entry name" value="WH-like_DNA-bd_sf"/>
</dbReference>
<dbReference type="OrthoDB" id="9788263at2"/>
<dbReference type="Pfam" id="PF00753">
    <property type="entry name" value="Lactamase_B"/>
    <property type="match status" value="1"/>
</dbReference>
<gene>
    <name evidence="2" type="ORF">FEV53_01990</name>
</gene>
<comment type="caution">
    <text evidence="2">The sequence shown here is derived from an EMBL/GenBank/DDBJ whole genome shotgun (WGS) entry which is preliminary data.</text>
</comment>
<accession>A0A547Q9B1</accession>
<organism evidence="2 3">
    <name type="scientific">Palleronia caenipelagi</name>
    <dbReference type="NCBI Taxonomy" id="2489174"/>
    <lineage>
        <taxon>Bacteria</taxon>
        <taxon>Pseudomonadati</taxon>
        <taxon>Pseudomonadota</taxon>
        <taxon>Alphaproteobacteria</taxon>
        <taxon>Rhodobacterales</taxon>
        <taxon>Roseobacteraceae</taxon>
        <taxon>Palleronia</taxon>
    </lineage>
</organism>
<dbReference type="Pfam" id="PF17778">
    <property type="entry name" value="WHD_BLACT"/>
    <property type="match status" value="1"/>
</dbReference>
<dbReference type="EMBL" id="VFSV01000003">
    <property type="protein sequence ID" value="TRD22958.1"/>
    <property type="molecule type" value="Genomic_DNA"/>
</dbReference>
<dbReference type="GO" id="GO:0016787">
    <property type="term" value="F:hydrolase activity"/>
    <property type="evidence" value="ECO:0007669"/>
    <property type="project" value="UniProtKB-KW"/>
</dbReference>
<feature type="domain" description="Metallo-beta-lactamase" evidence="1">
    <location>
        <begin position="26"/>
        <end position="200"/>
    </location>
</feature>
<dbReference type="Gene3D" id="1.10.10.10">
    <property type="entry name" value="Winged helix-like DNA-binding domain superfamily/Winged helix DNA-binding domain"/>
    <property type="match status" value="1"/>
</dbReference>
<dbReference type="CDD" id="cd16278">
    <property type="entry name" value="metallo-hydrolase-like_MBL-fold"/>
    <property type="match status" value="1"/>
</dbReference>
<dbReference type="InterPro" id="IPR001279">
    <property type="entry name" value="Metallo-B-lactamas"/>
</dbReference>
<reference evidence="2 3" key="1">
    <citation type="submission" date="2019-06" db="EMBL/GenBank/DDBJ databases">
        <title>Paenimaribius caenipelagi gen. nov., sp. nov., isolated from a tidal flat.</title>
        <authorList>
            <person name="Yoon J.-H."/>
        </authorList>
    </citation>
    <scope>NUCLEOTIDE SEQUENCE [LARGE SCALE GENOMIC DNA]</scope>
    <source>
        <strain evidence="2 3">JBTF-M29</strain>
    </source>
</reference>
<name>A0A547Q9B1_9RHOB</name>
<dbReference type="InterPro" id="IPR050662">
    <property type="entry name" value="Sec-metab_biosynth-thioest"/>
</dbReference>
<keyword evidence="2" id="KW-0378">Hydrolase</keyword>
<protein>
    <submittedName>
        <fullName evidence="2">MBL fold metallo-hydrolase</fullName>
    </submittedName>
</protein>
<evidence type="ECO:0000313" key="2">
    <source>
        <dbReference type="EMBL" id="TRD22958.1"/>
    </source>
</evidence>
<dbReference type="SMART" id="SM00849">
    <property type="entry name" value="Lactamase_B"/>
    <property type="match status" value="1"/>
</dbReference>
<dbReference type="AlphaFoldDB" id="A0A547Q9B1"/>
<evidence type="ECO:0000259" key="1">
    <source>
        <dbReference type="SMART" id="SM00849"/>
    </source>
</evidence>
<dbReference type="Gene3D" id="3.60.15.10">
    <property type="entry name" value="Ribonuclease Z/Hydroxyacylglutathione hydrolase-like"/>
    <property type="match status" value="1"/>
</dbReference>
<dbReference type="PANTHER" id="PTHR23131">
    <property type="entry name" value="ENDORIBONUCLEASE LACTB2"/>
    <property type="match status" value="1"/>
</dbReference>
<proteinExistence type="predicted"/>
<sequence>MDALTELESGLRVIRAPNPSPMTGPGTNTYLLGQREITIIDPGPVSVPHLEAILDATRGARIARILVTHSHLDHSALVPRLAEETGVPVIAFGDSAAGRPYPALAGLGGGEGRDEQFVPDYLLSDEETLQVEGEGLTALWTPGHFGNHLAFLWNGVGFSGDLVMGWTTTLISPPDGDVAQFRSSCRRLAKWQPERLYSGHGDPIEDPAARIEWLLDHRDEREAQILAALDEEPGSAHDLSGRIYTDIPPHMLPIAARNVLAHLLDLQRRGLIIAFDTLTASTKVRLRSIFPPNPS</sequence>
<dbReference type="InterPro" id="IPR036866">
    <property type="entry name" value="RibonucZ/Hydroxyglut_hydro"/>
</dbReference>
<dbReference type="Proteomes" id="UP000318590">
    <property type="component" value="Unassembled WGS sequence"/>
</dbReference>